<evidence type="ECO:0000313" key="1">
    <source>
        <dbReference type="EMBL" id="MFD0999196.1"/>
    </source>
</evidence>
<proteinExistence type="predicted"/>
<dbReference type="Proteomes" id="UP001597112">
    <property type="component" value="Unassembled WGS sequence"/>
</dbReference>
<organism evidence="1 2">
    <name type="scientific">Ohtaekwangia kribbensis</name>
    <dbReference type="NCBI Taxonomy" id="688913"/>
    <lineage>
        <taxon>Bacteria</taxon>
        <taxon>Pseudomonadati</taxon>
        <taxon>Bacteroidota</taxon>
        <taxon>Cytophagia</taxon>
        <taxon>Cytophagales</taxon>
        <taxon>Fulvivirgaceae</taxon>
        <taxon>Ohtaekwangia</taxon>
    </lineage>
</organism>
<accession>A0ABW3K1Y8</accession>
<gene>
    <name evidence="1" type="ORF">ACFQ21_07755</name>
</gene>
<reference evidence="2" key="1">
    <citation type="journal article" date="2019" name="Int. J. Syst. Evol. Microbiol.">
        <title>The Global Catalogue of Microorganisms (GCM) 10K type strain sequencing project: providing services to taxonomists for standard genome sequencing and annotation.</title>
        <authorList>
            <consortium name="The Broad Institute Genomics Platform"/>
            <consortium name="The Broad Institute Genome Sequencing Center for Infectious Disease"/>
            <person name="Wu L."/>
            <person name="Ma J."/>
        </authorList>
    </citation>
    <scope>NUCLEOTIDE SEQUENCE [LARGE SCALE GENOMIC DNA]</scope>
    <source>
        <strain evidence="2">CCUG 58938</strain>
    </source>
</reference>
<keyword evidence="2" id="KW-1185">Reference proteome</keyword>
<dbReference type="RefSeq" id="WP_377577210.1">
    <property type="nucleotide sequence ID" value="NZ_JBHTKA010000001.1"/>
</dbReference>
<comment type="caution">
    <text evidence="1">The sequence shown here is derived from an EMBL/GenBank/DDBJ whole genome shotgun (WGS) entry which is preliminary data.</text>
</comment>
<name>A0ABW3K1Y8_9BACT</name>
<dbReference type="EMBL" id="JBHTKA010000001">
    <property type="protein sequence ID" value="MFD0999196.1"/>
    <property type="molecule type" value="Genomic_DNA"/>
</dbReference>
<evidence type="ECO:0000313" key="2">
    <source>
        <dbReference type="Proteomes" id="UP001597112"/>
    </source>
</evidence>
<protein>
    <submittedName>
        <fullName evidence="1">Uncharacterized protein</fullName>
    </submittedName>
</protein>
<sequence length="268" mass="31468">MAIGLTFSLSFVFAQERVLKLAEDKKYEMYFVDVAIREDSFPTDTVRGKFTISWDRDLGFLIDDPEIIQNLKNGWVGEPGQMVGCWYDYFMYLIEDGVVVDEIRINERCKQVITKHGVYNYTDSTLSQVDRSKKITVANVEFESLEFGRNFVSDVLETRGIYIPGLSDKDWYKYGGSMIVKTKRRNIDKLEVQITNTIREKFPNESFAVWFLVCNNRFCIFDVYCSEKLGSSMTDWEVYRNWSRFDPKILLISKTDVQMKELIEKYAR</sequence>